<dbReference type="Ensembl" id="ENSCINT00000016539.3">
    <property type="protein sequence ID" value="ENSCINP00000016539.3"/>
    <property type="gene ID" value="ENSCING00000008086.3"/>
</dbReference>
<comment type="catalytic activity">
    <reaction evidence="8">
        <text>2'-deoxyguanosine + phosphate = 2-deoxy-alpha-D-ribose 1-phosphate + guanine</text>
        <dbReference type="Rhea" id="RHEA:27738"/>
        <dbReference type="ChEBI" id="CHEBI:16235"/>
        <dbReference type="ChEBI" id="CHEBI:17172"/>
        <dbReference type="ChEBI" id="CHEBI:43474"/>
        <dbReference type="ChEBI" id="CHEBI:57259"/>
        <dbReference type="EC" id="2.4.2.1"/>
    </reaction>
</comment>
<dbReference type="AlphaFoldDB" id="F6Z6J2"/>
<dbReference type="SUPFAM" id="SSF53167">
    <property type="entry name" value="Purine and uridine phosphorylases"/>
    <property type="match status" value="1"/>
</dbReference>
<dbReference type="NCBIfam" id="TIGR01697">
    <property type="entry name" value="PNPH-PUNA-XAPA"/>
    <property type="match status" value="1"/>
</dbReference>
<organism evidence="15 16">
    <name type="scientific">Ciona intestinalis</name>
    <name type="common">Transparent sea squirt</name>
    <name type="synonym">Ascidia intestinalis</name>
    <dbReference type="NCBI Taxonomy" id="7719"/>
    <lineage>
        <taxon>Eukaryota</taxon>
        <taxon>Metazoa</taxon>
        <taxon>Chordata</taxon>
        <taxon>Tunicata</taxon>
        <taxon>Ascidiacea</taxon>
        <taxon>Phlebobranchia</taxon>
        <taxon>Cionidae</taxon>
        <taxon>Ciona</taxon>
    </lineage>
</organism>
<evidence type="ECO:0000256" key="7">
    <source>
        <dbReference type="ARBA" id="ARBA00023918"/>
    </source>
</evidence>
<comment type="catalytic activity">
    <reaction evidence="7">
        <text>inosine + phosphate = alpha-D-ribose 1-phosphate + hypoxanthine</text>
        <dbReference type="Rhea" id="RHEA:27646"/>
        <dbReference type="ChEBI" id="CHEBI:17368"/>
        <dbReference type="ChEBI" id="CHEBI:17596"/>
        <dbReference type="ChEBI" id="CHEBI:43474"/>
        <dbReference type="ChEBI" id="CHEBI:57720"/>
        <dbReference type="EC" id="2.4.2.1"/>
    </reaction>
</comment>
<dbReference type="CDD" id="cd09009">
    <property type="entry name" value="PNP-EcPNPII_like"/>
    <property type="match status" value="1"/>
</dbReference>
<evidence type="ECO:0000256" key="10">
    <source>
        <dbReference type="ARBA" id="ARBA00023970"/>
    </source>
</evidence>
<reference evidence="15" key="4">
    <citation type="submission" date="2025-09" db="UniProtKB">
        <authorList>
            <consortium name="Ensembl"/>
        </authorList>
    </citation>
    <scope>IDENTIFICATION</scope>
</reference>
<dbReference type="Proteomes" id="UP000008144">
    <property type="component" value="Chromosome 8"/>
</dbReference>
<evidence type="ECO:0000256" key="11">
    <source>
        <dbReference type="ARBA" id="ARBA00054498"/>
    </source>
</evidence>
<dbReference type="EMBL" id="EAAA01002614">
    <property type="status" value="NOT_ANNOTATED_CDS"/>
    <property type="molecule type" value="Genomic_DNA"/>
</dbReference>
<dbReference type="OMA" id="CATNMAA"/>
<dbReference type="GO" id="GO:0047975">
    <property type="term" value="F:guanosine phosphorylase activity"/>
    <property type="evidence" value="ECO:0007669"/>
    <property type="project" value="RHEA"/>
</dbReference>
<feature type="binding site" evidence="13">
    <location>
        <position position="121"/>
    </location>
    <ligand>
        <name>phosphate</name>
        <dbReference type="ChEBI" id="CHEBI:43474"/>
    </ligand>
</feature>
<feature type="binding site" evidence="13">
    <location>
        <position position="38"/>
    </location>
    <ligand>
        <name>phosphate</name>
        <dbReference type="ChEBI" id="CHEBI:43474"/>
    </ligand>
</feature>
<dbReference type="UniPathway" id="UPA00606"/>
<dbReference type="NCBIfam" id="NF006054">
    <property type="entry name" value="PRK08202.1"/>
    <property type="match status" value="1"/>
</dbReference>
<reference evidence="16" key="1">
    <citation type="journal article" date="2002" name="Science">
        <title>The draft genome of Ciona intestinalis: insights into chordate and vertebrate origins.</title>
        <authorList>
            <person name="Dehal P."/>
            <person name="Satou Y."/>
            <person name="Campbell R.K."/>
            <person name="Chapman J."/>
            <person name="Degnan B."/>
            <person name="De Tomaso A."/>
            <person name="Davidson B."/>
            <person name="Di Gregorio A."/>
            <person name="Gelpke M."/>
            <person name="Goodstein D.M."/>
            <person name="Harafuji N."/>
            <person name="Hastings K.E."/>
            <person name="Ho I."/>
            <person name="Hotta K."/>
            <person name="Huang W."/>
            <person name="Kawashima T."/>
            <person name="Lemaire P."/>
            <person name="Martinez D."/>
            <person name="Meinertzhagen I.A."/>
            <person name="Necula S."/>
            <person name="Nonaka M."/>
            <person name="Putnam N."/>
            <person name="Rash S."/>
            <person name="Saiga H."/>
            <person name="Satake M."/>
            <person name="Terry A."/>
            <person name="Yamada L."/>
            <person name="Wang H.G."/>
            <person name="Awazu S."/>
            <person name="Azumi K."/>
            <person name="Boore J."/>
            <person name="Branno M."/>
            <person name="Chin-Bow S."/>
            <person name="DeSantis R."/>
            <person name="Doyle S."/>
            <person name="Francino P."/>
            <person name="Keys D.N."/>
            <person name="Haga S."/>
            <person name="Hayashi H."/>
            <person name="Hino K."/>
            <person name="Imai K.S."/>
            <person name="Inaba K."/>
            <person name="Kano S."/>
            <person name="Kobayashi K."/>
            <person name="Kobayashi M."/>
            <person name="Lee B.I."/>
            <person name="Makabe K.W."/>
            <person name="Manohar C."/>
            <person name="Matassi G."/>
            <person name="Medina M."/>
            <person name="Mochizuki Y."/>
            <person name="Mount S."/>
            <person name="Morishita T."/>
            <person name="Miura S."/>
            <person name="Nakayama A."/>
            <person name="Nishizaka S."/>
            <person name="Nomoto H."/>
            <person name="Ohta F."/>
            <person name="Oishi K."/>
            <person name="Rigoutsos I."/>
            <person name="Sano M."/>
            <person name="Sasaki A."/>
            <person name="Sasakura Y."/>
            <person name="Shoguchi E."/>
            <person name="Shin-i T."/>
            <person name="Spagnuolo A."/>
            <person name="Stainier D."/>
            <person name="Suzuki M.M."/>
            <person name="Tassy O."/>
            <person name="Takatori N."/>
            <person name="Tokuoka M."/>
            <person name="Yagi K."/>
            <person name="Yoshizaki F."/>
            <person name="Wada S."/>
            <person name="Zhang C."/>
            <person name="Hyatt P.D."/>
            <person name="Larimer F."/>
            <person name="Detter C."/>
            <person name="Doggett N."/>
            <person name="Glavina T."/>
            <person name="Hawkins T."/>
            <person name="Richardson P."/>
            <person name="Lucas S."/>
            <person name="Kohara Y."/>
            <person name="Levine M."/>
            <person name="Satoh N."/>
            <person name="Rokhsar D.S."/>
        </authorList>
    </citation>
    <scope>NUCLEOTIDE SEQUENCE [LARGE SCALE GENOMIC DNA]</scope>
</reference>
<dbReference type="InterPro" id="IPR011268">
    <property type="entry name" value="Purine_phosphorylase"/>
</dbReference>
<dbReference type="Pfam" id="PF01048">
    <property type="entry name" value="PNP_UDP_1"/>
    <property type="match status" value="1"/>
</dbReference>
<reference evidence="15" key="3">
    <citation type="submission" date="2025-08" db="UniProtKB">
        <authorList>
            <consortium name="Ensembl"/>
        </authorList>
    </citation>
    <scope>IDENTIFICATION</scope>
</reference>
<evidence type="ECO:0000256" key="3">
    <source>
        <dbReference type="ARBA" id="ARBA00011886"/>
    </source>
</evidence>
<evidence type="ECO:0000256" key="9">
    <source>
        <dbReference type="ARBA" id="ARBA00023950"/>
    </source>
</evidence>
<comment type="function">
    <text evidence="12">The purine nucleoside phosphorylases catalyze the phosphorolytic breakdown of the N-glycosidic bond in the beta-(deoxy)ribonucleoside molecules, with the formation of the corresponding free purine bases and pentose-1-phosphate.</text>
</comment>
<comment type="catalytic activity">
    <reaction evidence="9">
        <text>2'-deoxyinosine + phosphate = 2-deoxy-alpha-D-ribose 1-phosphate + hypoxanthine</text>
        <dbReference type="Rhea" id="RHEA:27750"/>
        <dbReference type="ChEBI" id="CHEBI:17368"/>
        <dbReference type="ChEBI" id="CHEBI:28997"/>
        <dbReference type="ChEBI" id="CHEBI:43474"/>
        <dbReference type="ChEBI" id="CHEBI:57259"/>
        <dbReference type="EC" id="2.4.2.1"/>
    </reaction>
</comment>
<proteinExistence type="inferred from homology"/>
<name>F6Z6J2_CIOIN</name>
<dbReference type="STRING" id="7719.ENSCINP00000016539"/>
<feature type="domain" description="Nucleoside phosphorylase" evidence="14">
    <location>
        <begin position="31"/>
        <end position="281"/>
    </location>
</feature>
<dbReference type="GO" id="GO:0005737">
    <property type="term" value="C:cytoplasm"/>
    <property type="evidence" value="ECO:0000318"/>
    <property type="project" value="GO_Central"/>
</dbReference>
<comment type="similarity">
    <text evidence="2 12">Belongs to the PNP/MTAP phosphorylase family.</text>
</comment>
<evidence type="ECO:0000256" key="8">
    <source>
        <dbReference type="ARBA" id="ARBA00023929"/>
    </source>
</evidence>
<feature type="binding site" evidence="13">
    <location>
        <position position="248"/>
    </location>
    <ligand>
        <name>a purine D-ribonucleoside</name>
        <dbReference type="ChEBI" id="CHEBI:142355"/>
    </ligand>
</feature>
<dbReference type="HOGENOM" id="CLU_054456_1_2_1"/>
<evidence type="ECO:0000259" key="14">
    <source>
        <dbReference type="Pfam" id="PF01048"/>
    </source>
</evidence>
<keyword evidence="5 12" id="KW-0328">Glycosyltransferase</keyword>
<comment type="pathway">
    <text evidence="1 12">Purine metabolism; purine nucleoside salvage.</text>
</comment>
<sequence length="296" mass="32334">MTSSSNEGYSTEKVRVSADFLKSKMGNVKPKIGIICGSGLSGLGEVVENKIVVKYSEIPSFVESTVPGHKGQLVFGQISGKDVVCMQGRFHPYEGYPGWVVGFPLRVMKLIGIEMVLATNAAGGINPEFKVGDFMLIKDHISFTGLAGYTPLVGPNDSSFGPRFPPMNDAYDKNLRTLFKQCASDLGYDDFMRDGVYCNVFGPSYETIAELRLLLKLGGDAAGMSTVQEVVTARHCGIKVIACSLITNECILEYDTDKTVCHDEVLQTANDRAHQMQTLVTNSQTSRTHWQPLHCS</sequence>
<dbReference type="EC" id="2.4.2.1" evidence="3 12"/>
<reference evidence="15" key="2">
    <citation type="journal article" date="2008" name="Genome Biol.">
        <title>Improved genome assembly and evidence-based global gene model set for the chordate Ciona intestinalis: new insight into intron and operon populations.</title>
        <authorList>
            <person name="Satou Y."/>
            <person name="Mineta K."/>
            <person name="Ogasawara M."/>
            <person name="Sasakura Y."/>
            <person name="Shoguchi E."/>
            <person name="Ueno K."/>
            <person name="Yamada L."/>
            <person name="Matsumoto J."/>
            <person name="Wasserscheid J."/>
            <person name="Dewar K."/>
            <person name="Wiley G.B."/>
            <person name="Macmil S.L."/>
            <person name="Roe B.A."/>
            <person name="Zeller R.W."/>
            <person name="Hastings K.E."/>
            <person name="Lemaire P."/>
            <person name="Lindquist E."/>
            <person name="Endo T."/>
            <person name="Hotta K."/>
            <person name="Inaba K."/>
        </authorList>
    </citation>
    <scope>NUCLEOTIDE SEQUENCE [LARGE SCALE GENOMIC DNA]</scope>
    <source>
        <strain evidence="15">wild type</strain>
    </source>
</reference>
<dbReference type="Gene3D" id="3.40.50.1580">
    <property type="entry name" value="Nucleoside phosphorylase domain"/>
    <property type="match status" value="1"/>
</dbReference>
<feature type="binding site" evidence="13">
    <location>
        <begin position="89"/>
        <end position="91"/>
    </location>
    <ligand>
        <name>phosphate</name>
        <dbReference type="ChEBI" id="CHEBI:43474"/>
    </ligand>
</feature>
<dbReference type="InterPro" id="IPR011270">
    <property type="entry name" value="Pur_Nuc_Pase_Ino/Guo-sp"/>
</dbReference>
<dbReference type="FunFam" id="3.40.50.1580:FF:000004">
    <property type="entry name" value="Purine nucleoside phosphorylase"/>
    <property type="match status" value="1"/>
</dbReference>
<dbReference type="PIRSF" id="PIRSF000477">
    <property type="entry name" value="PurNPase"/>
    <property type="match status" value="1"/>
</dbReference>
<evidence type="ECO:0000256" key="1">
    <source>
        <dbReference type="ARBA" id="ARBA00005058"/>
    </source>
</evidence>
<dbReference type="InterPro" id="IPR000845">
    <property type="entry name" value="Nucleoside_phosphorylase_d"/>
</dbReference>
<dbReference type="GO" id="GO:0009116">
    <property type="term" value="P:nucleoside metabolic process"/>
    <property type="evidence" value="ECO:0007669"/>
    <property type="project" value="InterPro"/>
</dbReference>
<evidence type="ECO:0000256" key="5">
    <source>
        <dbReference type="ARBA" id="ARBA00022676"/>
    </source>
</evidence>
<comment type="catalytic activity">
    <reaction evidence="10">
        <text>guanosine + phosphate = alpha-D-ribose 1-phosphate + guanine</text>
        <dbReference type="Rhea" id="RHEA:13233"/>
        <dbReference type="ChEBI" id="CHEBI:16235"/>
        <dbReference type="ChEBI" id="CHEBI:16750"/>
        <dbReference type="ChEBI" id="CHEBI:43474"/>
        <dbReference type="ChEBI" id="CHEBI:57720"/>
        <dbReference type="EC" id="2.4.2.1"/>
    </reaction>
</comment>
<keyword evidence="6 12" id="KW-0808">Transferase</keyword>
<dbReference type="PANTHER" id="PTHR11904:SF9">
    <property type="entry name" value="PURINE NUCLEOSIDE PHOSPHORYLASE-RELATED"/>
    <property type="match status" value="1"/>
</dbReference>
<comment type="function">
    <text evidence="11">Catalyzes the phosphorolytic breakdown of the N-glycosidic bond in the beta-(deoxy)ribonucleoside molecules, with the formation of the corresponding free purine bases and pentose-1-phosphate. Preferentially acts on 6-oxopurine nucleosides including inosine and guanosine.</text>
</comment>
<protein>
    <recommendedName>
        <fullName evidence="4 12">Purine nucleoside phosphorylase</fullName>
        <ecNumber evidence="3 12">2.4.2.1</ecNumber>
    </recommendedName>
    <alternativeName>
        <fullName evidence="12">Inosine-guanosine phosphorylase</fullName>
    </alternativeName>
</protein>
<keyword evidence="16" id="KW-1185">Reference proteome</keyword>
<dbReference type="InParanoid" id="F6Z6J2"/>
<evidence type="ECO:0000256" key="12">
    <source>
        <dbReference type="PIRNR" id="PIRNR000477"/>
    </source>
</evidence>
<evidence type="ECO:0000256" key="6">
    <source>
        <dbReference type="ARBA" id="ARBA00022679"/>
    </source>
</evidence>
<dbReference type="PANTHER" id="PTHR11904">
    <property type="entry name" value="METHYLTHIOADENOSINE/PURINE NUCLEOSIDE PHOSPHORYLASE"/>
    <property type="match status" value="1"/>
</dbReference>
<evidence type="ECO:0000256" key="13">
    <source>
        <dbReference type="PIRSR" id="PIRSR000477-2"/>
    </source>
</evidence>
<dbReference type="NCBIfam" id="TIGR01700">
    <property type="entry name" value="PNPH"/>
    <property type="match status" value="1"/>
</dbReference>
<feature type="binding site" evidence="13">
    <location>
        <position position="69"/>
    </location>
    <ligand>
        <name>phosphate</name>
        <dbReference type="ChEBI" id="CHEBI:43474"/>
    </ligand>
</feature>
<dbReference type="FunCoup" id="F6Z6J2">
    <property type="interactions" value="61"/>
</dbReference>
<dbReference type="InterPro" id="IPR035994">
    <property type="entry name" value="Nucleoside_phosphorylase_sf"/>
</dbReference>
<dbReference type="GO" id="GO:0004731">
    <property type="term" value="F:purine-nucleoside phosphorylase activity"/>
    <property type="evidence" value="ECO:0000318"/>
    <property type="project" value="GO_Central"/>
</dbReference>
<evidence type="ECO:0000256" key="2">
    <source>
        <dbReference type="ARBA" id="ARBA00006751"/>
    </source>
</evidence>
<evidence type="ECO:0000256" key="4">
    <source>
        <dbReference type="ARBA" id="ARBA00013834"/>
    </source>
</evidence>
<accession>F6Z6J2</accession>
<feature type="binding site" evidence="13">
    <location>
        <position position="225"/>
    </location>
    <ligand>
        <name>phosphate</name>
        <dbReference type="ChEBI" id="CHEBI:43474"/>
    </ligand>
</feature>
<evidence type="ECO:0000313" key="16">
    <source>
        <dbReference type="Proteomes" id="UP000008144"/>
    </source>
</evidence>
<feature type="binding site" evidence="13">
    <location>
        <position position="206"/>
    </location>
    <ligand>
        <name>a purine D-ribonucleoside</name>
        <dbReference type="ChEBI" id="CHEBI:142355"/>
    </ligand>
</feature>
<evidence type="ECO:0000313" key="15">
    <source>
        <dbReference type="Ensembl" id="ENSCINP00000016539.3"/>
    </source>
</evidence>
<dbReference type="GeneTree" id="ENSGT00950000182991"/>